<dbReference type="Proteomes" id="UP000184040">
    <property type="component" value="Unassembled WGS sequence"/>
</dbReference>
<dbReference type="Gene3D" id="3.30.450.40">
    <property type="match status" value="1"/>
</dbReference>
<dbReference type="InterPro" id="IPR029016">
    <property type="entry name" value="GAF-like_dom_sf"/>
</dbReference>
<dbReference type="PANTHER" id="PTHR43102">
    <property type="entry name" value="SLR1143 PROTEIN"/>
    <property type="match status" value="1"/>
</dbReference>
<keyword evidence="2" id="KW-0418">Kinase</keyword>
<name>A0A1M6AZE7_9RHOB</name>
<dbReference type="SMART" id="SM00065">
    <property type="entry name" value="GAF"/>
    <property type="match status" value="1"/>
</dbReference>
<dbReference type="Pfam" id="PF07568">
    <property type="entry name" value="HisKA_2"/>
    <property type="match status" value="1"/>
</dbReference>
<dbReference type="InterPro" id="IPR003594">
    <property type="entry name" value="HATPase_dom"/>
</dbReference>
<dbReference type="SUPFAM" id="SSF55874">
    <property type="entry name" value="ATPase domain of HSP90 chaperone/DNA topoisomerase II/histidine kinase"/>
    <property type="match status" value="1"/>
</dbReference>
<organism evidence="2 3">
    <name type="scientific">Palleronia salina</name>
    <dbReference type="NCBI Taxonomy" id="313368"/>
    <lineage>
        <taxon>Bacteria</taxon>
        <taxon>Pseudomonadati</taxon>
        <taxon>Pseudomonadota</taxon>
        <taxon>Alphaproteobacteria</taxon>
        <taxon>Rhodobacterales</taxon>
        <taxon>Roseobacteraceae</taxon>
        <taxon>Palleronia</taxon>
    </lineage>
</organism>
<evidence type="ECO:0000259" key="1">
    <source>
        <dbReference type="SMART" id="SM00065"/>
    </source>
</evidence>
<dbReference type="Pfam" id="PF01590">
    <property type="entry name" value="GAF"/>
    <property type="match status" value="1"/>
</dbReference>
<dbReference type="Pfam" id="PF13581">
    <property type="entry name" value="HATPase_c_2"/>
    <property type="match status" value="1"/>
</dbReference>
<dbReference type="Gene3D" id="3.30.565.10">
    <property type="entry name" value="Histidine kinase-like ATPase, C-terminal domain"/>
    <property type="match status" value="1"/>
</dbReference>
<feature type="domain" description="GAF" evidence="1">
    <location>
        <begin position="32"/>
        <end position="174"/>
    </location>
</feature>
<dbReference type="InterPro" id="IPR011495">
    <property type="entry name" value="Sig_transdc_His_kin_sub2_dim/P"/>
</dbReference>
<accession>A0A1M6AZE7</accession>
<dbReference type="GO" id="GO:0016301">
    <property type="term" value="F:kinase activity"/>
    <property type="evidence" value="ECO:0007669"/>
    <property type="project" value="UniProtKB-KW"/>
</dbReference>
<keyword evidence="2" id="KW-0808">Transferase</keyword>
<evidence type="ECO:0000313" key="3">
    <source>
        <dbReference type="Proteomes" id="UP000184040"/>
    </source>
</evidence>
<dbReference type="EMBL" id="FQZA01000001">
    <property type="protein sequence ID" value="SHI41879.1"/>
    <property type="molecule type" value="Genomic_DNA"/>
</dbReference>
<gene>
    <name evidence="2" type="ORF">SAMN04488012_101308</name>
</gene>
<reference evidence="2 3" key="1">
    <citation type="submission" date="2016-11" db="EMBL/GenBank/DDBJ databases">
        <authorList>
            <person name="Jaros S."/>
            <person name="Januszkiewicz K."/>
            <person name="Wedrychowicz H."/>
        </authorList>
    </citation>
    <scope>NUCLEOTIDE SEQUENCE [LARGE SCALE GENOMIC DNA]</scope>
    <source>
        <strain evidence="2 3">DSM 26892</strain>
    </source>
</reference>
<dbReference type="PANTHER" id="PTHR43102:SF2">
    <property type="entry name" value="GAF DOMAIN-CONTAINING PROTEIN"/>
    <property type="match status" value="1"/>
</dbReference>
<sequence>MLDMNDIAVDPETVANRHRLAALRSFAIDGVDDRKPFDDIARMAATLTGQPIAIVSVVESERQWFLARHGLELAETPIEQSICRHIIHLDSVSVIEDTRTDPRTRENPLCLGDQGIQFYAGAPLVTDTGQRLGALAVLGHAPSSLTGFQTELLEMLARQVMAQLNLRRALRRSEMMRREVDHRVKNSLQSVAAMTRIQARAVTSDEAREALENVSRRINTVAALNQQMYRSGSDREALMQPFMSSIFDLMRDGLPDRITLSVDVDEITLDSRKAGAVAVIVNEFVTNSVKHAFNEEAGTVTVSLKNRPGNEIELICRDDGPGLGEVLPSDRLGLAIIDSAIDQLNAVKTDMEGPGHGIRVILRP</sequence>
<dbReference type="SUPFAM" id="SSF55781">
    <property type="entry name" value="GAF domain-like"/>
    <property type="match status" value="1"/>
</dbReference>
<protein>
    <submittedName>
        <fullName evidence="2">Two-component sensor histidine kinase, contains HisKA and HATPase domains</fullName>
    </submittedName>
</protein>
<proteinExistence type="predicted"/>
<dbReference type="STRING" id="313368.SAMN04488012_101308"/>
<evidence type="ECO:0000313" key="2">
    <source>
        <dbReference type="EMBL" id="SHI41879.1"/>
    </source>
</evidence>
<dbReference type="AlphaFoldDB" id="A0A1M6AZE7"/>
<dbReference type="RefSeq" id="WP_084140489.1">
    <property type="nucleotide sequence ID" value="NZ_FQZA01000001.1"/>
</dbReference>
<keyword evidence="3" id="KW-1185">Reference proteome</keyword>
<dbReference type="InterPro" id="IPR036890">
    <property type="entry name" value="HATPase_C_sf"/>
</dbReference>
<dbReference type="InterPro" id="IPR003018">
    <property type="entry name" value="GAF"/>
</dbReference>